<reference evidence="2 3" key="1">
    <citation type="submission" date="2022-01" db="EMBL/GenBank/DDBJ databases">
        <title>Whole genome-based taxonomy of the Shewanellaceae.</title>
        <authorList>
            <person name="Martin-Rodriguez A.J."/>
        </authorList>
    </citation>
    <scope>NUCLEOTIDE SEQUENCE [LARGE SCALE GENOMIC DNA]</scope>
    <source>
        <strain evidence="2 3">DSM 21332</strain>
    </source>
</reference>
<evidence type="ECO:0000313" key="3">
    <source>
        <dbReference type="Proteomes" id="UP001202831"/>
    </source>
</evidence>
<keyword evidence="1" id="KW-0732">Signal</keyword>
<sequence>MDRKRLLLSGLLALASCIISPTVAAADIVLYDVAITQLYTQSRDGSTAHFIRIDKDIESQCHADRIYIDFEDKELYSAALAFKVSGQRFNIVYTIDSENRLARRHISIPCKLISMF</sequence>
<name>A0ABT0N9Y4_9GAMM</name>
<evidence type="ECO:0000256" key="1">
    <source>
        <dbReference type="SAM" id="SignalP"/>
    </source>
</evidence>
<feature type="signal peptide" evidence="1">
    <location>
        <begin position="1"/>
        <end position="25"/>
    </location>
</feature>
<keyword evidence="3" id="KW-1185">Reference proteome</keyword>
<evidence type="ECO:0000313" key="2">
    <source>
        <dbReference type="EMBL" id="MCL2914647.1"/>
    </source>
</evidence>
<gene>
    <name evidence="2" type="ORF">L2725_12800</name>
</gene>
<dbReference type="EMBL" id="JAKIKT010000004">
    <property type="protein sequence ID" value="MCL2914647.1"/>
    <property type="molecule type" value="Genomic_DNA"/>
</dbReference>
<comment type="caution">
    <text evidence="2">The sequence shown here is derived from an EMBL/GenBank/DDBJ whole genome shotgun (WGS) entry which is preliminary data.</text>
</comment>
<dbReference type="PROSITE" id="PS51257">
    <property type="entry name" value="PROKAR_LIPOPROTEIN"/>
    <property type="match status" value="1"/>
</dbReference>
<proteinExistence type="predicted"/>
<feature type="chain" id="PRO_5046309822" evidence="1">
    <location>
        <begin position="26"/>
        <end position="116"/>
    </location>
</feature>
<protein>
    <submittedName>
        <fullName evidence="2">Uncharacterized protein</fullName>
    </submittedName>
</protein>
<accession>A0ABT0N9Y4</accession>
<dbReference type="RefSeq" id="WP_249249320.1">
    <property type="nucleotide sequence ID" value="NZ_JAKIKT010000004.1"/>
</dbReference>
<organism evidence="2 3">
    <name type="scientific">Shewanella corallii</name>
    <dbReference type="NCBI Taxonomy" id="560080"/>
    <lineage>
        <taxon>Bacteria</taxon>
        <taxon>Pseudomonadati</taxon>
        <taxon>Pseudomonadota</taxon>
        <taxon>Gammaproteobacteria</taxon>
        <taxon>Alteromonadales</taxon>
        <taxon>Shewanellaceae</taxon>
        <taxon>Shewanella</taxon>
    </lineage>
</organism>
<dbReference type="Proteomes" id="UP001202831">
    <property type="component" value="Unassembled WGS sequence"/>
</dbReference>